<gene>
    <name evidence="3" type="ORF">ENSA7_71470</name>
</gene>
<evidence type="ECO:0008006" key="5">
    <source>
        <dbReference type="Google" id="ProtNLM"/>
    </source>
</evidence>
<name>A0A2S9XU04_9BACT</name>
<dbReference type="OrthoDB" id="7767370at2"/>
<dbReference type="Proteomes" id="UP000238823">
    <property type="component" value="Unassembled WGS sequence"/>
</dbReference>
<protein>
    <recommendedName>
        <fullName evidence="5">Methionine ABC transporter ATP-binding protein</fullName>
    </recommendedName>
</protein>
<dbReference type="PROSITE" id="PS51257">
    <property type="entry name" value="PROKAR_LIPOPROTEIN"/>
    <property type="match status" value="1"/>
</dbReference>
<proteinExistence type="predicted"/>
<sequence length="449" mass="46933">MIRLVRLTRLASVASLALALGCGDSSGSEGRTTGASASETGVTSLGDGDSGDGDPGDGDPGDGDGDPGDGDGDSGEGGSSKFDLGTIPDAAHNCENTGEETQSYIWIANSSQSTVSKINTQTLVEEARYSTRDTPGNPSRTSVALSGNVAVANRSGGVVKFISNVEECEDTNGVPGIQTSSGPNDVLPFGQDECMSWYTPFNYSTQRPLAWAQGDFNEGSCKYENEKLWTAGNIGNAEVVLMDGDTGVVEETVIIPNVIGWAGLYGGAVDGLGNFWTVDHNWNGASTLVYVDREMFTYQTWPVTGQVHYGLAVDSKGRAWLCGSGGASRFDPETEQWTHLPPANGGSALGGCMEDANGVLWTARYPDPVLVGIDTDTVQLVQSINIPSYVHGVSIDFEGYIWGVEFSGDEAFRVDPVNLTIDTVGGLVGAYTYSDMTGFALSAAGVPSG</sequence>
<dbReference type="EMBL" id="PVNL01000135">
    <property type="protein sequence ID" value="PRP96332.1"/>
    <property type="molecule type" value="Genomic_DNA"/>
</dbReference>
<feature type="compositionally biased region" description="Acidic residues" evidence="1">
    <location>
        <begin position="49"/>
        <end position="74"/>
    </location>
</feature>
<comment type="caution">
    <text evidence="3">The sequence shown here is derived from an EMBL/GenBank/DDBJ whole genome shotgun (WGS) entry which is preliminary data.</text>
</comment>
<dbReference type="RefSeq" id="WP_106093933.1">
    <property type="nucleotide sequence ID" value="NZ_PVNL01000135.1"/>
</dbReference>
<evidence type="ECO:0000256" key="2">
    <source>
        <dbReference type="SAM" id="SignalP"/>
    </source>
</evidence>
<feature type="chain" id="PRO_5015393012" description="Methionine ABC transporter ATP-binding protein" evidence="2">
    <location>
        <begin position="20"/>
        <end position="449"/>
    </location>
</feature>
<feature type="signal peptide" evidence="2">
    <location>
        <begin position="1"/>
        <end position="19"/>
    </location>
</feature>
<evidence type="ECO:0000256" key="1">
    <source>
        <dbReference type="SAM" id="MobiDB-lite"/>
    </source>
</evidence>
<feature type="compositionally biased region" description="Polar residues" evidence="1">
    <location>
        <begin position="25"/>
        <end position="43"/>
    </location>
</feature>
<evidence type="ECO:0000313" key="4">
    <source>
        <dbReference type="Proteomes" id="UP000238823"/>
    </source>
</evidence>
<organism evidence="3 4">
    <name type="scientific">Enhygromyxa salina</name>
    <dbReference type="NCBI Taxonomy" id="215803"/>
    <lineage>
        <taxon>Bacteria</taxon>
        <taxon>Pseudomonadati</taxon>
        <taxon>Myxococcota</taxon>
        <taxon>Polyangia</taxon>
        <taxon>Nannocystales</taxon>
        <taxon>Nannocystaceae</taxon>
        <taxon>Enhygromyxa</taxon>
    </lineage>
</organism>
<dbReference type="AlphaFoldDB" id="A0A2S9XU04"/>
<evidence type="ECO:0000313" key="3">
    <source>
        <dbReference type="EMBL" id="PRP96332.1"/>
    </source>
</evidence>
<dbReference type="InterPro" id="IPR015943">
    <property type="entry name" value="WD40/YVTN_repeat-like_dom_sf"/>
</dbReference>
<feature type="region of interest" description="Disordered" evidence="1">
    <location>
        <begin position="22"/>
        <end position="94"/>
    </location>
</feature>
<dbReference type="SUPFAM" id="SSF101898">
    <property type="entry name" value="NHL repeat"/>
    <property type="match status" value="1"/>
</dbReference>
<keyword evidence="2" id="KW-0732">Signal</keyword>
<dbReference type="Gene3D" id="2.130.10.10">
    <property type="entry name" value="YVTN repeat-like/Quinoprotein amine dehydrogenase"/>
    <property type="match status" value="1"/>
</dbReference>
<accession>A0A2S9XU04</accession>
<reference evidence="3 4" key="1">
    <citation type="submission" date="2018-03" db="EMBL/GenBank/DDBJ databases">
        <title>Draft Genome Sequences of the Obligatory Marine Myxobacteria Enhygromyxa salina SWB007.</title>
        <authorList>
            <person name="Poehlein A."/>
            <person name="Moghaddam J.A."/>
            <person name="Harms H."/>
            <person name="Alanjari M."/>
            <person name="Koenig G.M."/>
            <person name="Daniel R."/>
            <person name="Schaeberle T.F."/>
        </authorList>
    </citation>
    <scope>NUCLEOTIDE SEQUENCE [LARGE SCALE GENOMIC DNA]</scope>
    <source>
        <strain evidence="3 4">SWB007</strain>
    </source>
</reference>